<protein>
    <submittedName>
        <fullName evidence="2">Uncharacterized protein</fullName>
    </submittedName>
</protein>
<comment type="caution">
    <text evidence="2">The sequence shown here is derived from an EMBL/GenBank/DDBJ whole genome shotgun (WGS) entry which is preliminary data.</text>
</comment>
<gene>
    <name evidence="2" type="ORF">GCM10010981_23770</name>
</gene>
<evidence type="ECO:0000313" key="3">
    <source>
        <dbReference type="Proteomes" id="UP000620046"/>
    </source>
</evidence>
<organism evidence="2 3">
    <name type="scientific">Dyella nitratireducens</name>
    <dbReference type="NCBI Taxonomy" id="1849580"/>
    <lineage>
        <taxon>Bacteria</taxon>
        <taxon>Pseudomonadati</taxon>
        <taxon>Pseudomonadota</taxon>
        <taxon>Gammaproteobacteria</taxon>
        <taxon>Lysobacterales</taxon>
        <taxon>Rhodanobacteraceae</taxon>
        <taxon>Dyella</taxon>
    </lineage>
</organism>
<keyword evidence="3" id="KW-1185">Reference proteome</keyword>
<reference evidence="3" key="1">
    <citation type="journal article" date="2019" name="Int. J. Syst. Evol. Microbiol.">
        <title>The Global Catalogue of Microorganisms (GCM) 10K type strain sequencing project: providing services to taxonomists for standard genome sequencing and annotation.</title>
        <authorList>
            <consortium name="The Broad Institute Genomics Platform"/>
            <consortium name="The Broad Institute Genome Sequencing Center for Infectious Disease"/>
            <person name="Wu L."/>
            <person name="Ma J."/>
        </authorList>
    </citation>
    <scope>NUCLEOTIDE SEQUENCE [LARGE SCALE GENOMIC DNA]</scope>
    <source>
        <strain evidence="3">CGMCC 1.15439</strain>
    </source>
</reference>
<feature type="chain" id="PRO_5045865508" evidence="1">
    <location>
        <begin position="26"/>
        <end position="79"/>
    </location>
</feature>
<evidence type="ECO:0000256" key="1">
    <source>
        <dbReference type="SAM" id="SignalP"/>
    </source>
</evidence>
<evidence type="ECO:0000313" key="2">
    <source>
        <dbReference type="EMBL" id="GGA34070.1"/>
    </source>
</evidence>
<name>A0ABQ1G0L0_9GAMM</name>
<dbReference type="Proteomes" id="UP000620046">
    <property type="component" value="Unassembled WGS sequence"/>
</dbReference>
<dbReference type="RefSeq" id="WP_188794541.1">
    <property type="nucleotide sequence ID" value="NZ_BMJA01000002.1"/>
</dbReference>
<proteinExistence type="predicted"/>
<keyword evidence="1" id="KW-0732">Signal</keyword>
<accession>A0ABQ1G0L0</accession>
<sequence length="79" mass="8912">MKSFSTFRHTALTEAMLLIMPAVHATSTVSPSANYIAASQADQTYDRFIVTYKDGTTQRVNSTRYSQNLCTIFKEDRIV</sequence>
<feature type="signal peptide" evidence="1">
    <location>
        <begin position="1"/>
        <end position="25"/>
    </location>
</feature>
<dbReference type="EMBL" id="BMJA01000002">
    <property type="protein sequence ID" value="GGA34070.1"/>
    <property type="molecule type" value="Genomic_DNA"/>
</dbReference>